<dbReference type="Gene3D" id="3.40.190.10">
    <property type="entry name" value="Periplasmic binding protein-like II"/>
    <property type="match status" value="1"/>
</dbReference>
<evidence type="ECO:0000313" key="7">
    <source>
        <dbReference type="Proteomes" id="UP000307943"/>
    </source>
</evidence>
<dbReference type="InterPro" id="IPR006059">
    <property type="entry name" value="SBP"/>
</dbReference>
<name>A0A5C4T557_9BACL</name>
<proteinExistence type="predicted"/>
<dbReference type="SUPFAM" id="SSF53850">
    <property type="entry name" value="Periplasmic binding protein-like II"/>
    <property type="match status" value="1"/>
</dbReference>
<dbReference type="AlphaFoldDB" id="A0A5C4T557"/>
<evidence type="ECO:0000256" key="5">
    <source>
        <dbReference type="ARBA" id="ARBA00023288"/>
    </source>
</evidence>
<dbReference type="EMBL" id="VDCQ01000032">
    <property type="protein sequence ID" value="TNJ64202.1"/>
    <property type="molecule type" value="Genomic_DNA"/>
</dbReference>
<reference evidence="6 7" key="1">
    <citation type="submission" date="2019-05" db="EMBL/GenBank/DDBJ databases">
        <title>We sequenced the genome of Paenibacillus hemerocallicola KCTC 33185 for further insight into its adaptation and study the phylogeny of Paenibacillus.</title>
        <authorList>
            <person name="Narsing Rao M.P."/>
        </authorList>
    </citation>
    <scope>NUCLEOTIDE SEQUENCE [LARGE SCALE GENOMIC DNA]</scope>
    <source>
        <strain evidence="6 7">KCTC 33185</strain>
    </source>
</reference>
<dbReference type="Proteomes" id="UP000307943">
    <property type="component" value="Unassembled WGS sequence"/>
</dbReference>
<evidence type="ECO:0000256" key="1">
    <source>
        <dbReference type="ARBA" id="ARBA00022475"/>
    </source>
</evidence>
<keyword evidence="3" id="KW-0472">Membrane</keyword>
<dbReference type="PANTHER" id="PTHR43649:SF33">
    <property type="entry name" value="POLYGALACTURONAN_RHAMNOGALACTURONAN-BINDING PROTEIN YTCQ"/>
    <property type="match status" value="1"/>
</dbReference>
<protein>
    <submittedName>
        <fullName evidence="6">Extracellular solute-binding protein</fullName>
    </submittedName>
</protein>
<dbReference type="InterPro" id="IPR050490">
    <property type="entry name" value="Bact_solute-bd_prot1"/>
</dbReference>
<keyword evidence="5" id="KW-0449">Lipoprotein</keyword>
<accession>A0A5C4T557</accession>
<evidence type="ECO:0000256" key="3">
    <source>
        <dbReference type="ARBA" id="ARBA00023136"/>
    </source>
</evidence>
<keyword evidence="1" id="KW-1003">Cell membrane</keyword>
<keyword evidence="4" id="KW-0564">Palmitate</keyword>
<comment type="caution">
    <text evidence="6">The sequence shown here is derived from an EMBL/GenBank/DDBJ whole genome shotgun (WGS) entry which is preliminary data.</text>
</comment>
<dbReference type="Pfam" id="PF01547">
    <property type="entry name" value="SBP_bac_1"/>
    <property type="match status" value="1"/>
</dbReference>
<keyword evidence="7" id="KW-1185">Reference proteome</keyword>
<evidence type="ECO:0000313" key="6">
    <source>
        <dbReference type="EMBL" id="TNJ64202.1"/>
    </source>
</evidence>
<sequence length="453" mass="50790">MKNEQNGLEGFKQMTQTKNMGKIGIAALLLASTAVAGCAGKKTGEEAVPENKKKDPYELHLYAPGVSEKEFNERWKKTIGEKFPHISIKFTTSGNGNSIADLVSRGEIPDLYRIDIPTIRTNYLDMNLAYDLRDTIKKYKYDMSRFNKVFTQEIVDVIGTGAVYGLPVPPYFPQVLYYNKDLFDKFGVQYPTDGMTIDEVYELAKKMSRTDGGTVYRGFSANTMAFMRDNPYSHPILDPKADGLSGQERWKGLFETLKRFYEIPNNPIAKTVGEENNAFAKGNVAMQINQHNIYLVIPEEVNWDLVSAPLLNGAPKMMGLRGPAYWSITNQSKHKDEAFEVMMAMLSDEVQMQDSKIGIPTTLNSKEIQAVLGKEHPVYSNKNMNALNKFPPIPASPKRDPNLMDLPLVTQQNTMSGQFQKVATNQTDINNALREADELLKKALAAEKEKAGK</sequence>
<evidence type="ECO:0000256" key="2">
    <source>
        <dbReference type="ARBA" id="ARBA00022729"/>
    </source>
</evidence>
<gene>
    <name evidence="6" type="ORF">FE784_21535</name>
</gene>
<dbReference type="OrthoDB" id="9795467at2"/>
<dbReference type="PANTHER" id="PTHR43649">
    <property type="entry name" value="ARABINOSE-BINDING PROTEIN-RELATED"/>
    <property type="match status" value="1"/>
</dbReference>
<organism evidence="6 7">
    <name type="scientific">Paenibacillus hemerocallicola</name>
    <dbReference type="NCBI Taxonomy" id="1172614"/>
    <lineage>
        <taxon>Bacteria</taxon>
        <taxon>Bacillati</taxon>
        <taxon>Bacillota</taxon>
        <taxon>Bacilli</taxon>
        <taxon>Bacillales</taxon>
        <taxon>Paenibacillaceae</taxon>
        <taxon>Paenibacillus</taxon>
    </lineage>
</organism>
<evidence type="ECO:0000256" key="4">
    <source>
        <dbReference type="ARBA" id="ARBA00023139"/>
    </source>
</evidence>
<keyword evidence="2" id="KW-0732">Signal</keyword>